<dbReference type="SUPFAM" id="SSF56112">
    <property type="entry name" value="Protein kinase-like (PK-like)"/>
    <property type="match status" value="1"/>
</dbReference>
<evidence type="ECO:0000256" key="2">
    <source>
        <dbReference type="ARBA" id="ARBA00022840"/>
    </source>
</evidence>
<keyword evidence="5" id="KW-1185">Reference proteome</keyword>
<dbReference type="AlphaFoldDB" id="A0A6G0WIR1"/>
<dbReference type="Proteomes" id="UP000481153">
    <property type="component" value="Unassembled WGS sequence"/>
</dbReference>
<organism evidence="4 5">
    <name type="scientific">Aphanomyces euteiches</name>
    <dbReference type="NCBI Taxonomy" id="100861"/>
    <lineage>
        <taxon>Eukaryota</taxon>
        <taxon>Sar</taxon>
        <taxon>Stramenopiles</taxon>
        <taxon>Oomycota</taxon>
        <taxon>Saprolegniomycetes</taxon>
        <taxon>Saprolegniales</taxon>
        <taxon>Verrucalvaceae</taxon>
        <taxon>Aphanomyces</taxon>
    </lineage>
</organism>
<feature type="domain" description="Protein kinase" evidence="3">
    <location>
        <begin position="4"/>
        <end position="241"/>
    </location>
</feature>
<dbReference type="GO" id="GO:0005524">
    <property type="term" value="F:ATP binding"/>
    <property type="evidence" value="ECO:0007669"/>
    <property type="project" value="UniProtKB-KW"/>
</dbReference>
<dbReference type="GO" id="GO:0035556">
    <property type="term" value="P:intracellular signal transduction"/>
    <property type="evidence" value="ECO:0007669"/>
    <property type="project" value="TreeGrafter"/>
</dbReference>
<evidence type="ECO:0000313" key="4">
    <source>
        <dbReference type="EMBL" id="KAF0727108.1"/>
    </source>
</evidence>
<dbReference type="SMART" id="SM00220">
    <property type="entry name" value="S_TKc"/>
    <property type="match status" value="1"/>
</dbReference>
<dbReference type="Pfam" id="PF00069">
    <property type="entry name" value="Pkinase"/>
    <property type="match status" value="1"/>
</dbReference>
<dbReference type="GO" id="GO:0005737">
    <property type="term" value="C:cytoplasm"/>
    <property type="evidence" value="ECO:0007669"/>
    <property type="project" value="TreeGrafter"/>
</dbReference>
<dbReference type="Gene3D" id="1.10.510.10">
    <property type="entry name" value="Transferase(Phosphotransferase) domain 1"/>
    <property type="match status" value="1"/>
</dbReference>
<dbReference type="InterPro" id="IPR000719">
    <property type="entry name" value="Prot_kinase_dom"/>
</dbReference>
<dbReference type="GO" id="GO:0004674">
    <property type="term" value="F:protein serine/threonine kinase activity"/>
    <property type="evidence" value="ECO:0007669"/>
    <property type="project" value="TreeGrafter"/>
</dbReference>
<evidence type="ECO:0000256" key="1">
    <source>
        <dbReference type="ARBA" id="ARBA00022741"/>
    </source>
</evidence>
<evidence type="ECO:0000313" key="5">
    <source>
        <dbReference type="Proteomes" id="UP000481153"/>
    </source>
</evidence>
<proteinExistence type="predicted"/>
<dbReference type="PROSITE" id="PS50011">
    <property type="entry name" value="PROTEIN_KINASE_DOM"/>
    <property type="match status" value="1"/>
</dbReference>
<dbReference type="VEuPathDB" id="FungiDB:AeMF1_011528"/>
<accession>A0A6G0WIR1</accession>
<dbReference type="EMBL" id="VJMJ01000202">
    <property type="protein sequence ID" value="KAF0727108.1"/>
    <property type="molecule type" value="Genomic_DNA"/>
</dbReference>
<gene>
    <name evidence="4" type="ORF">Ae201684_014844</name>
</gene>
<reference evidence="4 5" key="1">
    <citation type="submission" date="2019-07" db="EMBL/GenBank/DDBJ databases">
        <title>Genomics analysis of Aphanomyces spp. identifies a new class of oomycete effector associated with host adaptation.</title>
        <authorList>
            <person name="Gaulin E."/>
        </authorList>
    </citation>
    <scope>NUCLEOTIDE SEQUENCE [LARGE SCALE GENOMIC DNA]</scope>
    <source>
        <strain evidence="4 5">ATCC 201684</strain>
    </source>
</reference>
<sequence>MSLYFTHSRLAMATYGDAVLAYSVVSSRAVAIKRSDVASAQRHRTFQVPAIETAKDINVERRVLQRIAALGGHPHIVVCLDAFCEFGYDQLVLEHCPQGLPDMGYSKEDDALDVFAQVVDAITFLHQELGLAHGALDDMRHYRLLEGNHVKLIDFALAAQLNASTSLRDVQALGKLLKHLMQQNPSYFVQMLAECLESHESMTLDELWIALQTRSVTRTKRIQDNNYCLEVSVENNCILAG</sequence>
<evidence type="ECO:0000259" key="3">
    <source>
        <dbReference type="PROSITE" id="PS50011"/>
    </source>
</evidence>
<dbReference type="PANTHER" id="PTHR24346:SF30">
    <property type="entry name" value="MATERNAL EMBRYONIC LEUCINE ZIPPER KINASE"/>
    <property type="match status" value="1"/>
</dbReference>
<keyword evidence="2" id="KW-0067">ATP-binding</keyword>
<dbReference type="PANTHER" id="PTHR24346">
    <property type="entry name" value="MAP/MICROTUBULE AFFINITY-REGULATING KINASE"/>
    <property type="match status" value="1"/>
</dbReference>
<name>A0A6G0WIR1_9STRA</name>
<dbReference type="InterPro" id="IPR011009">
    <property type="entry name" value="Kinase-like_dom_sf"/>
</dbReference>
<keyword evidence="1" id="KW-0547">Nucleotide-binding</keyword>
<comment type="caution">
    <text evidence="4">The sequence shown here is derived from an EMBL/GenBank/DDBJ whole genome shotgun (WGS) entry which is preliminary data.</text>
</comment>
<protein>
    <recommendedName>
        <fullName evidence="3">Protein kinase domain-containing protein</fullName>
    </recommendedName>
</protein>